<dbReference type="Pfam" id="PF09365">
    <property type="entry name" value="DUF2461"/>
    <property type="match status" value="1"/>
</dbReference>
<dbReference type="PANTHER" id="PTHR36452:SF1">
    <property type="entry name" value="DUF2461 DOMAIN-CONTAINING PROTEIN"/>
    <property type="match status" value="1"/>
</dbReference>
<dbReference type="RefSeq" id="WP_157606687.1">
    <property type="nucleotide sequence ID" value="NZ_PKUN01000004.1"/>
</dbReference>
<dbReference type="InterPro" id="IPR015996">
    <property type="entry name" value="UCP028451"/>
</dbReference>
<gene>
    <name evidence="1" type="ORF">C0630_05610</name>
</gene>
<organism evidence="1 2">
    <name type="scientific">Sedimenticola selenatireducens</name>
    <dbReference type="NCBI Taxonomy" id="191960"/>
    <lineage>
        <taxon>Bacteria</taxon>
        <taxon>Pseudomonadati</taxon>
        <taxon>Pseudomonadota</taxon>
        <taxon>Gammaproteobacteria</taxon>
        <taxon>Chromatiales</taxon>
        <taxon>Sedimenticolaceae</taxon>
        <taxon>Sedimenticola</taxon>
    </lineage>
</organism>
<accession>A0A2N6CZB6</accession>
<reference evidence="1 2" key="1">
    <citation type="submission" date="2017-11" db="EMBL/GenBank/DDBJ databases">
        <title>Genome-resolved metagenomics identifies genetic mobility, metabolic interactions, and unexpected diversity in perchlorate-reducing communities.</title>
        <authorList>
            <person name="Barnum T.P."/>
            <person name="Figueroa I.A."/>
            <person name="Carlstrom C.I."/>
            <person name="Lucas L.N."/>
            <person name="Engelbrektson A.L."/>
            <person name="Coates J.D."/>
        </authorList>
    </citation>
    <scope>NUCLEOTIDE SEQUENCE [LARGE SCALE GENOMIC DNA]</scope>
    <source>
        <strain evidence="1">BM301</strain>
    </source>
</reference>
<dbReference type="NCBIfam" id="TIGR02453">
    <property type="entry name" value="TIGR02453 family protein"/>
    <property type="match status" value="1"/>
</dbReference>
<sequence>MALFNGFPQGTLPFLSELKANNNKAWFNDNKHRYEALVREPALAFIESMATGLTEISPHFRAIPKKVGGSLMRVYRDTRFASDKTPYKTNIGIQFRHELGKDVHAPGFYLHIEPEGCFVGAGIWHPESKTLNQIRTFMDDNPAAWRKAVEAPAFARHFNLEGDSLKRPPRGFAADHPLIEDLKRKDFIAIKAIEPEAIHSARFGRSVLEDFRSADALMRYLCTAINVNY</sequence>
<dbReference type="EMBL" id="PKUN01000004">
    <property type="protein sequence ID" value="PLX62680.1"/>
    <property type="molecule type" value="Genomic_DNA"/>
</dbReference>
<name>A0A2N6CZB6_9GAMM</name>
<evidence type="ECO:0000313" key="2">
    <source>
        <dbReference type="Proteomes" id="UP000235015"/>
    </source>
</evidence>
<protein>
    <submittedName>
        <fullName evidence="1">TIGR02453 family protein</fullName>
    </submittedName>
</protein>
<dbReference type="InterPro" id="IPR012808">
    <property type="entry name" value="CHP02453"/>
</dbReference>
<dbReference type="Proteomes" id="UP000235015">
    <property type="component" value="Unassembled WGS sequence"/>
</dbReference>
<dbReference type="STRING" id="1111735.GCA_000428045_00461"/>
<evidence type="ECO:0000313" key="1">
    <source>
        <dbReference type="EMBL" id="PLX62680.1"/>
    </source>
</evidence>
<dbReference type="PIRSF" id="PIRSF028451">
    <property type="entry name" value="UCP028451"/>
    <property type="match status" value="1"/>
</dbReference>
<dbReference type="PANTHER" id="PTHR36452">
    <property type="entry name" value="CHROMOSOME 12, WHOLE GENOME SHOTGUN SEQUENCE"/>
    <property type="match status" value="1"/>
</dbReference>
<proteinExistence type="predicted"/>
<dbReference type="AlphaFoldDB" id="A0A2N6CZB6"/>
<comment type="caution">
    <text evidence="1">The sequence shown here is derived from an EMBL/GenBank/DDBJ whole genome shotgun (WGS) entry which is preliminary data.</text>
</comment>